<dbReference type="Proteomes" id="UP000503462">
    <property type="component" value="Chromosome 3"/>
</dbReference>
<feature type="region of interest" description="Disordered" evidence="2">
    <location>
        <begin position="87"/>
        <end position="117"/>
    </location>
</feature>
<feature type="coiled-coil region" evidence="1">
    <location>
        <begin position="203"/>
        <end position="237"/>
    </location>
</feature>
<proteinExistence type="predicted"/>
<feature type="coiled-coil region" evidence="1">
    <location>
        <begin position="346"/>
        <end position="380"/>
    </location>
</feature>
<keyword evidence="4" id="KW-1185">Reference proteome</keyword>
<gene>
    <name evidence="3" type="ORF">AMS68_003945</name>
</gene>
<feature type="coiled-coil region" evidence="1">
    <location>
        <begin position="413"/>
        <end position="443"/>
    </location>
</feature>
<reference evidence="3 4" key="1">
    <citation type="journal article" date="2016" name="Sci. Rep.">
        <title>Peltaster fructicola genome reveals evolution from an invasive phytopathogen to an ectophytic parasite.</title>
        <authorList>
            <person name="Xu C."/>
            <person name="Chen H."/>
            <person name="Gleason M.L."/>
            <person name="Xu J.R."/>
            <person name="Liu H."/>
            <person name="Zhang R."/>
            <person name="Sun G."/>
        </authorList>
    </citation>
    <scope>NUCLEOTIDE SEQUENCE [LARGE SCALE GENOMIC DNA]</scope>
    <source>
        <strain evidence="3 4">LNHT1506</strain>
    </source>
</reference>
<evidence type="ECO:0000256" key="2">
    <source>
        <dbReference type="SAM" id="MobiDB-lite"/>
    </source>
</evidence>
<protein>
    <submittedName>
        <fullName evidence="3">Uncharacterized protein</fullName>
    </submittedName>
</protein>
<dbReference type="AlphaFoldDB" id="A0A6H0XUZ0"/>
<dbReference type="EMBL" id="CP051141">
    <property type="protein sequence ID" value="QIW98427.1"/>
    <property type="molecule type" value="Genomic_DNA"/>
</dbReference>
<evidence type="ECO:0000256" key="1">
    <source>
        <dbReference type="SAM" id="Coils"/>
    </source>
</evidence>
<keyword evidence="1" id="KW-0175">Coiled coil</keyword>
<name>A0A6H0XUZ0_9PEZI</name>
<accession>A0A6H0XUZ0</accession>
<evidence type="ECO:0000313" key="3">
    <source>
        <dbReference type="EMBL" id="QIW98427.1"/>
    </source>
</evidence>
<organism evidence="3 4">
    <name type="scientific">Peltaster fructicola</name>
    <dbReference type="NCBI Taxonomy" id="286661"/>
    <lineage>
        <taxon>Eukaryota</taxon>
        <taxon>Fungi</taxon>
        <taxon>Dikarya</taxon>
        <taxon>Ascomycota</taxon>
        <taxon>Pezizomycotina</taxon>
        <taxon>Dothideomycetes</taxon>
        <taxon>Dothideomycetes incertae sedis</taxon>
        <taxon>Peltaster</taxon>
    </lineage>
</organism>
<sequence>MVGRTFLRNLAGCGRRAKNILREIRDDLKIVAFTKAVDRSKQTPYITREQPPCIEHTSSAVKPLEEEGSLAGARDVPAEAEELVLGQADDDDQVVGGAPEELESNLSPDRERHGQPPQAAYIEQASIESDDILPASTRAVYLAMTGTSPHDSVYDIPNAALAAANGTIVQLTHKLDQSRLDLLASKTDALSRAMSICELQAKLKSEQQTLAAIRSQLNNAELLSTNFAQRLQRSEEQHAAVVKEKQADIDFARTWCRTLGLKASVLINVANTALVECNEKVNALRAQQAQAITARDDTIETLKMQVTDQRNKHALELSNQRFSLEASSRLQCLATVQELKRRDNKEAAQEAELNVLRRQLDQHVDEGAAQEAELVELRKQLAERDETVATLKLTVDGQDKTIRNGHIVIQGLQKACENTAKHLEATKKSLERARKLNRTLAQQRTNHLEKIQEVENGLKTVQAKLRIEVNAKEVIEADALQTGQSLARARVELDEVHERRKKAFEIHKVQLNKAQHRTRELEARLAKYDIPLKSVVEDPHCSWNLSPCFTKLPGSV</sequence>
<evidence type="ECO:0000313" key="4">
    <source>
        <dbReference type="Proteomes" id="UP000503462"/>
    </source>
</evidence>